<dbReference type="InterPro" id="IPR050090">
    <property type="entry name" value="Tyrosine_recombinase_XerCD"/>
</dbReference>
<keyword evidence="4" id="KW-0233">DNA recombination</keyword>
<organism evidence="7 8">
    <name type="scientific">Roseovarius tolerans</name>
    <dbReference type="NCBI Taxonomy" id="74031"/>
    <lineage>
        <taxon>Bacteria</taxon>
        <taxon>Pseudomonadati</taxon>
        <taxon>Pseudomonadota</taxon>
        <taxon>Alphaproteobacteria</taxon>
        <taxon>Rhodobacterales</taxon>
        <taxon>Roseobacteraceae</taxon>
        <taxon>Roseovarius</taxon>
    </lineage>
</organism>
<evidence type="ECO:0000256" key="2">
    <source>
        <dbReference type="ARBA" id="ARBA00022908"/>
    </source>
</evidence>
<evidence type="ECO:0000256" key="5">
    <source>
        <dbReference type="PROSITE-ProRule" id="PRU01248"/>
    </source>
</evidence>
<dbReference type="InterPro" id="IPR010998">
    <property type="entry name" value="Integrase_recombinase_N"/>
</dbReference>
<dbReference type="InterPro" id="IPR044068">
    <property type="entry name" value="CB"/>
</dbReference>
<dbReference type="Gene3D" id="1.10.443.10">
    <property type="entry name" value="Intergrase catalytic core"/>
    <property type="match status" value="1"/>
</dbReference>
<dbReference type="SUPFAM" id="SSF56349">
    <property type="entry name" value="DNA breaking-rejoining enzymes"/>
    <property type="match status" value="1"/>
</dbReference>
<dbReference type="Pfam" id="PF20172">
    <property type="entry name" value="DUF6538"/>
    <property type="match status" value="1"/>
</dbReference>
<dbReference type="AlphaFoldDB" id="A0A1H8HZH8"/>
<dbReference type="Gene3D" id="1.10.150.130">
    <property type="match status" value="1"/>
</dbReference>
<dbReference type="InterPro" id="IPR011010">
    <property type="entry name" value="DNA_brk_join_enz"/>
</dbReference>
<gene>
    <name evidence="7" type="ORF">SAMN04488077_1225</name>
</gene>
<name>A0A1H8HZH8_9RHOB</name>
<comment type="similarity">
    <text evidence="1">Belongs to the 'phage' integrase family.</text>
</comment>
<keyword evidence="2" id="KW-0229">DNA integration</keyword>
<keyword evidence="3 5" id="KW-0238">DNA-binding</keyword>
<dbReference type="EMBL" id="FOBO01000022">
    <property type="protein sequence ID" value="SEN61659.1"/>
    <property type="molecule type" value="Genomic_DNA"/>
</dbReference>
<dbReference type="GO" id="GO:0003677">
    <property type="term" value="F:DNA binding"/>
    <property type="evidence" value="ECO:0007669"/>
    <property type="project" value="UniProtKB-UniRule"/>
</dbReference>
<proteinExistence type="inferred from homology"/>
<evidence type="ECO:0000313" key="8">
    <source>
        <dbReference type="Proteomes" id="UP000182160"/>
    </source>
</evidence>
<dbReference type="InterPro" id="IPR013762">
    <property type="entry name" value="Integrase-like_cat_sf"/>
</dbReference>
<dbReference type="PANTHER" id="PTHR30349">
    <property type="entry name" value="PHAGE INTEGRASE-RELATED"/>
    <property type="match status" value="1"/>
</dbReference>
<dbReference type="Proteomes" id="UP000182160">
    <property type="component" value="Unassembled WGS sequence"/>
</dbReference>
<feature type="domain" description="Core-binding (CB)" evidence="6">
    <location>
        <begin position="188"/>
        <end position="299"/>
    </location>
</feature>
<dbReference type="InterPro" id="IPR046668">
    <property type="entry name" value="DUF6538"/>
</dbReference>
<protein>
    <recommendedName>
        <fullName evidence="6">Core-binding (CB) domain-containing protein</fullName>
    </recommendedName>
</protein>
<dbReference type="RefSeq" id="WP_074788022.1">
    <property type="nucleotide sequence ID" value="NZ_FOBO01000022.1"/>
</dbReference>
<accession>A0A1H8HZH8</accession>
<dbReference type="GO" id="GO:0015074">
    <property type="term" value="P:DNA integration"/>
    <property type="evidence" value="ECO:0007669"/>
    <property type="project" value="UniProtKB-KW"/>
</dbReference>
<dbReference type="PROSITE" id="PS51900">
    <property type="entry name" value="CB"/>
    <property type="match status" value="1"/>
</dbReference>
<evidence type="ECO:0000256" key="3">
    <source>
        <dbReference type="ARBA" id="ARBA00023125"/>
    </source>
</evidence>
<evidence type="ECO:0000259" key="6">
    <source>
        <dbReference type="PROSITE" id="PS51900"/>
    </source>
</evidence>
<evidence type="ECO:0000256" key="1">
    <source>
        <dbReference type="ARBA" id="ARBA00008857"/>
    </source>
</evidence>
<sequence length="544" mass="61202">MEKIDGAKRIGETWHYYKRVPKRLVEAYDLPEFKRGTMGTKDPDKARVLARAMLAELDDLEAKLDSVSERVKVFGDLSAKEQGQLERDIDQNIAALPPDQRQLLQKAGGAMQAIRDMEAHDASAAFMTGAVGADYRLKDDLGEEYDPDEREIDEAADESFLALQQKKGEAYRGALSAADVIEPDASATGLRALLDKFCDAKGYVNTDKIKNKTRGQYEYAVRRFVEYHGDVPLADLTRKHLSDFAADFLKLPVSSRKDIRPLAFRDAVRIADREGLDRVSVRTRDQNLMLLKALMSWAAGEGHRVGVDPWRGYNPTVAKQKYSAQRKKKKHVFTRDEVKAVVVHASKTRDANTVDFWGPLFGAFHGLRLEEVAQLRVGDVTTEEGLLCLSVTDEAELQKVKNENTFRTIPIHLGLVEREFEGFVTRRRQAGGDMLFMEAERWGGALHEIAYDGQGRYGTMYGSRFARELGKLNIKGYKVGYHSFRHAWTDLARNAGINPEQRRALAGRDSDADDYRVDGIEDKYGHGFAISVLADSLNRLKPLD</sequence>
<dbReference type="GO" id="GO:0006310">
    <property type="term" value="P:DNA recombination"/>
    <property type="evidence" value="ECO:0007669"/>
    <property type="project" value="UniProtKB-KW"/>
</dbReference>
<evidence type="ECO:0000313" key="7">
    <source>
        <dbReference type="EMBL" id="SEN61659.1"/>
    </source>
</evidence>
<dbReference type="PANTHER" id="PTHR30349:SF41">
    <property type="entry name" value="INTEGRASE_RECOMBINASE PROTEIN MJ0367-RELATED"/>
    <property type="match status" value="1"/>
</dbReference>
<reference evidence="7 8" key="1">
    <citation type="submission" date="2016-10" db="EMBL/GenBank/DDBJ databases">
        <authorList>
            <person name="de Groot N.N."/>
        </authorList>
    </citation>
    <scope>NUCLEOTIDE SEQUENCE [LARGE SCALE GENOMIC DNA]</scope>
    <source>
        <strain evidence="7 8">DSM 11457</strain>
    </source>
</reference>
<evidence type="ECO:0000256" key="4">
    <source>
        <dbReference type="ARBA" id="ARBA00023172"/>
    </source>
</evidence>